<evidence type="ECO:0000313" key="1">
    <source>
        <dbReference type="EMBL" id="KAE8716440.1"/>
    </source>
</evidence>
<evidence type="ECO:0000313" key="2">
    <source>
        <dbReference type="Proteomes" id="UP000436088"/>
    </source>
</evidence>
<gene>
    <name evidence="1" type="ORF">F3Y22_tig00110114pilonHSYRG00006</name>
</gene>
<organism evidence="1 2">
    <name type="scientific">Hibiscus syriacus</name>
    <name type="common">Rose of Sharon</name>
    <dbReference type="NCBI Taxonomy" id="106335"/>
    <lineage>
        <taxon>Eukaryota</taxon>
        <taxon>Viridiplantae</taxon>
        <taxon>Streptophyta</taxon>
        <taxon>Embryophyta</taxon>
        <taxon>Tracheophyta</taxon>
        <taxon>Spermatophyta</taxon>
        <taxon>Magnoliopsida</taxon>
        <taxon>eudicotyledons</taxon>
        <taxon>Gunneridae</taxon>
        <taxon>Pentapetalae</taxon>
        <taxon>rosids</taxon>
        <taxon>malvids</taxon>
        <taxon>Malvales</taxon>
        <taxon>Malvaceae</taxon>
        <taxon>Malvoideae</taxon>
        <taxon>Hibiscus</taxon>
    </lineage>
</organism>
<comment type="caution">
    <text evidence="1">The sequence shown here is derived from an EMBL/GenBank/DDBJ whole genome shotgun (WGS) entry which is preliminary data.</text>
</comment>
<proteinExistence type="predicted"/>
<keyword evidence="1" id="KW-0378">Hydrolase</keyword>
<dbReference type="Proteomes" id="UP000436088">
    <property type="component" value="Unassembled WGS sequence"/>
</dbReference>
<dbReference type="AlphaFoldDB" id="A0A6A3BH70"/>
<accession>A0A6A3BH70</accession>
<protein>
    <submittedName>
        <fullName evidence="1">Glycosyl hydrolase superfamily protein</fullName>
    </submittedName>
</protein>
<dbReference type="EMBL" id="VEPZ02000843">
    <property type="protein sequence ID" value="KAE8716440.1"/>
    <property type="molecule type" value="Genomic_DNA"/>
</dbReference>
<sequence>MKRIGPWAVSVSSVFVSKGGSKATDASVSPHSAPTAVKRRRFFDLNDDGEKEDVDGDEMVVKREAKRVLRKGAVRKLGDDFERVANDKDSAGRVKRSFSDGIGIDVESEVVNKKWIVKGLKKGKDELQPSGTKTITRCYPRLAKRG</sequence>
<reference evidence="1" key="1">
    <citation type="submission" date="2019-09" db="EMBL/GenBank/DDBJ databases">
        <title>Draft genome information of white flower Hibiscus syriacus.</title>
        <authorList>
            <person name="Kim Y.-M."/>
        </authorList>
    </citation>
    <scope>NUCLEOTIDE SEQUENCE [LARGE SCALE GENOMIC DNA]</scope>
    <source>
        <strain evidence="1">YM2019G1</strain>
    </source>
</reference>
<name>A0A6A3BH70_HIBSY</name>
<dbReference type="GO" id="GO:0016787">
    <property type="term" value="F:hydrolase activity"/>
    <property type="evidence" value="ECO:0007669"/>
    <property type="project" value="UniProtKB-KW"/>
</dbReference>
<keyword evidence="2" id="KW-1185">Reference proteome</keyword>